<protein>
    <submittedName>
        <fullName evidence="3">Uncharacterized protein</fullName>
    </submittedName>
</protein>
<feature type="transmembrane region" description="Helical" evidence="2">
    <location>
        <begin position="74"/>
        <end position="99"/>
    </location>
</feature>
<sequence length="236" mass="25241">MFFAILLNITAECMLIHRCYLIWGSKKRVAIPLIVASVLTNATGLVGTTITTIGDRNSTNDSGLILYDIGNNVGAAYQIGLSPAMNSVLTFLTAGRIWWIHRQVRAHNIHTTSDKLIQSVSKIILESGSLYPILSIMGLVVRNTTDIPLDFFPLVALSAGIAPTLIIVRAKLGKNVESLQDQVSGIRFTSPSAPQEGTTTVSRAPVHSIGNFSMAAAEPEGGNEGRVADQKEATAV</sequence>
<name>A0A0W0F6G9_MONRR</name>
<feature type="transmembrane region" description="Helical" evidence="2">
    <location>
        <begin position="147"/>
        <end position="168"/>
    </location>
</feature>
<organism evidence="3 4">
    <name type="scientific">Moniliophthora roreri</name>
    <name type="common">Frosty pod rot fungus</name>
    <name type="synonym">Monilia roreri</name>
    <dbReference type="NCBI Taxonomy" id="221103"/>
    <lineage>
        <taxon>Eukaryota</taxon>
        <taxon>Fungi</taxon>
        <taxon>Dikarya</taxon>
        <taxon>Basidiomycota</taxon>
        <taxon>Agaricomycotina</taxon>
        <taxon>Agaricomycetes</taxon>
        <taxon>Agaricomycetidae</taxon>
        <taxon>Agaricales</taxon>
        <taxon>Marasmiineae</taxon>
        <taxon>Marasmiaceae</taxon>
        <taxon>Moniliophthora</taxon>
    </lineage>
</organism>
<dbReference type="EMBL" id="LATX01002281">
    <property type="protein sequence ID" value="KTB31927.1"/>
    <property type="molecule type" value="Genomic_DNA"/>
</dbReference>
<gene>
    <name evidence="3" type="ORF">WG66_15519</name>
</gene>
<accession>A0A0W0F6G9</accession>
<reference evidence="3 4" key="1">
    <citation type="submission" date="2015-12" db="EMBL/GenBank/DDBJ databases">
        <title>Draft genome sequence of Moniliophthora roreri, the causal agent of frosty pod rot of cacao.</title>
        <authorList>
            <person name="Aime M.C."/>
            <person name="Diaz-Valderrama J.R."/>
            <person name="Kijpornyongpan T."/>
            <person name="Phillips-Mora W."/>
        </authorList>
    </citation>
    <scope>NUCLEOTIDE SEQUENCE [LARGE SCALE GENOMIC DNA]</scope>
    <source>
        <strain evidence="3 4">MCA 2952</strain>
    </source>
</reference>
<proteinExistence type="predicted"/>
<keyword evidence="2" id="KW-0812">Transmembrane</keyword>
<dbReference type="AlphaFoldDB" id="A0A0W0F6G9"/>
<feature type="transmembrane region" description="Helical" evidence="2">
    <location>
        <begin position="30"/>
        <end position="54"/>
    </location>
</feature>
<dbReference type="Proteomes" id="UP000054988">
    <property type="component" value="Unassembled WGS sequence"/>
</dbReference>
<keyword evidence="2" id="KW-0472">Membrane</keyword>
<feature type="compositionally biased region" description="Basic and acidic residues" evidence="1">
    <location>
        <begin position="226"/>
        <end position="236"/>
    </location>
</feature>
<comment type="caution">
    <text evidence="3">The sequence shown here is derived from an EMBL/GenBank/DDBJ whole genome shotgun (WGS) entry which is preliminary data.</text>
</comment>
<feature type="transmembrane region" description="Helical" evidence="2">
    <location>
        <begin position="120"/>
        <end position="141"/>
    </location>
</feature>
<keyword evidence="2" id="KW-1133">Transmembrane helix</keyword>
<evidence type="ECO:0000256" key="2">
    <source>
        <dbReference type="SAM" id="Phobius"/>
    </source>
</evidence>
<evidence type="ECO:0000256" key="1">
    <source>
        <dbReference type="SAM" id="MobiDB-lite"/>
    </source>
</evidence>
<evidence type="ECO:0000313" key="4">
    <source>
        <dbReference type="Proteomes" id="UP000054988"/>
    </source>
</evidence>
<evidence type="ECO:0000313" key="3">
    <source>
        <dbReference type="EMBL" id="KTB31927.1"/>
    </source>
</evidence>
<feature type="region of interest" description="Disordered" evidence="1">
    <location>
        <begin position="215"/>
        <end position="236"/>
    </location>
</feature>